<comment type="caution">
    <text evidence="3">The sequence shown here is derived from an EMBL/GenBank/DDBJ whole genome shotgun (WGS) entry which is preliminary data.</text>
</comment>
<proteinExistence type="predicted"/>
<protein>
    <submittedName>
        <fullName evidence="3">Uncharacterized protein</fullName>
    </submittedName>
</protein>
<evidence type="ECO:0000313" key="3">
    <source>
        <dbReference type="EMBL" id="KAG7555095.1"/>
    </source>
</evidence>
<dbReference type="PANTHER" id="PTHR14221:SF66">
    <property type="entry name" value="TRANSDUCIN_WD40 REPEAT-LIKE SUPERFAMILY PROTEIN"/>
    <property type="match status" value="1"/>
</dbReference>
<accession>A0A8T1Z7N0</accession>
<keyword evidence="1" id="KW-0853">WD repeat</keyword>
<dbReference type="OrthoDB" id="10554209at2759"/>
<name>A0A8T1Z7N0_ARASU</name>
<dbReference type="AlphaFoldDB" id="A0A8T1Z7N0"/>
<evidence type="ECO:0000256" key="1">
    <source>
        <dbReference type="ARBA" id="ARBA00022574"/>
    </source>
</evidence>
<evidence type="ECO:0000313" key="4">
    <source>
        <dbReference type="Proteomes" id="UP000694251"/>
    </source>
</evidence>
<keyword evidence="4" id="KW-1185">Reference proteome</keyword>
<reference evidence="3 4" key="1">
    <citation type="submission" date="2020-12" db="EMBL/GenBank/DDBJ databases">
        <title>Concerted genomic and epigenomic changes stabilize Arabidopsis allopolyploids.</title>
        <authorList>
            <person name="Chen Z."/>
        </authorList>
    </citation>
    <scope>NUCLEOTIDE SEQUENCE [LARGE SCALE GENOMIC DNA]</scope>
    <source>
        <strain evidence="3">As9502</strain>
        <tissue evidence="3">Leaf</tissue>
    </source>
</reference>
<organism evidence="3 4">
    <name type="scientific">Arabidopsis suecica</name>
    <name type="common">Swedish thale-cress</name>
    <name type="synonym">Cardaminopsis suecica</name>
    <dbReference type="NCBI Taxonomy" id="45249"/>
    <lineage>
        <taxon>Eukaryota</taxon>
        <taxon>Viridiplantae</taxon>
        <taxon>Streptophyta</taxon>
        <taxon>Embryophyta</taxon>
        <taxon>Tracheophyta</taxon>
        <taxon>Spermatophyta</taxon>
        <taxon>Magnoliopsida</taxon>
        <taxon>eudicotyledons</taxon>
        <taxon>Gunneridae</taxon>
        <taxon>Pentapetalae</taxon>
        <taxon>rosids</taxon>
        <taxon>malvids</taxon>
        <taxon>Brassicales</taxon>
        <taxon>Brassicaceae</taxon>
        <taxon>Camelineae</taxon>
        <taxon>Arabidopsis</taxon>
    </lineage>
</organism>
<gene>
    <name evidence="3" type="ORF">ISN44_As11g012790</name>
</gene>
<sequence>MMEDGNKLDRKKTMTMNWEGLGDFEDEDDDRFFETHDRLSSALAFDMSAASSSDEDEDFDDCRLSFSSAVSSLTTASRKFRTPAMSPDYDIWMAAPGSISERRRRLLHGMGLFSNKDMVSAVSIRRVVSNTAVVSNGEDKKMKKKIMNGEVDDEN</sequence>
<evidence type="ECO:0000256" key="2">
    <source>
        <dbReference type="ARBA" id="ARBA00022737"/>
    </source>
</evidence>
<dbReference type="InterPro" id="IPR040324">
    <property type="entry name" value="WDR44/Dgr2"/>
</dbReference>
<keyword evidence="2" id="KW-0677">Repeat</keyword>
<dbReference type="EMBL" id="JAEFBJ010000011">
    <property type="protein sequence ID" value="KAG7555095.1"/>
    <property type="molecule type" value="Genomic_DNA"/>
</dbReference>
<dbReference type="Proteomes" id="UP000694251">
    <property type="component" value="Chromosome 11"/>
</dbReference>
<dbReference type="PANTHER" id="PTHR14221">
    <property type="entry name" value="WD REPEAT DOMAIN 44"/>
    <property type="match status" value="1"/>
</dbReference>